<protein>
    <submittedName>
        <fullName evidence="2">Uncharacterized protein</fullName>
    </submittedName>
</protein>
<accession>A0A9P6GI60</accession>
<sequence length="249" mass="28066">MAPSLLGHISDPDFSSLNLPELEENGWQRLARAVRLGTSYHSSLQLERDRKPWAIETPFNLGDLLLQAKIFRPEQGTTSSFVSRERSRREESNDHTELGFGVGIKPAIPVIEVSVKWAYDKQLAENKDDKVTVQVQGKILGIKKTKSWEDNFSKFDDDCNIKLLGYDTLLDKIWQEPPPAVNVGLVSLGSDAHTERLEKLQKAADEISTNSENIIQRVADVLRQHGVTNGSFVTFEDCEELCKTGVWWS</sequence>
<comment type="caution">
    <text evidence="2">The sequence shown here is derived from an EMBL/GenBank/DDBJ whole genome shotgun (WGS) entry which is preliminary data.</text>
</comment>
<feature type="coiled-coil region" evidence="1">
    <location>
        <begin position="190"/>
        <end position="217"/>
    </location>
</feature>
<dbReference type="EMBL" id="WJXW01000005">
    <property type="protein sequence ID" value="KAF9736077.1"/>
    <property type="molecule type" value="Genomic_DNA"/>
</dbReference>
<keyword evidence="3" id="KW-1185">Reference proteome</keyword>
<proteinExistence type="predicted"/>
<evidence type="ECO:0000313" key="2">
    <source>
        <dbReference type="EMBL" id="KAF9736077.1"/>
    </source>
</evidence>
<keyword evidence="1" id="KW-0175">Coiled coil</keyword>
<dbReference type="AlphaFoldDB" id="A0A9P6GI60"/>
<evidence type="ECO:0000313" key="3">
    <source>
        <dbReference type="Proteomes" id="UP000756921"/>
    </source>
</evidence>
<dbReference type="OrthoDB" id="4457531at2759"/>
<gene>
    <name evidence="2" type="ORF">PMIN01_05992</name>
</gene>
<evidence type="ECO:0000256" key="1">
    <source>
        <dbReference type="SAM" id="Coils"/>
    </source>
</evidence>
<name>A0A9P6GI60_9PLEO</name>
<organism evidence="2 3">
    <name type="scientific">Paraphaeosphaeria minitans</name>
    <dbReference type="NCBI Taxonomy" id="565426"/>
    <lineage>
        <taxon>Eukaryota</taxon>
        <taxon>Fungi</taxon>
        <taxon>Dikarya</taxon>
        <taxon>Ascomycota</taxon>
        <taxon>Pezizomycotina</taxon>
        <taxon>Dothideomycetes</taxon>
        <taxon>Pleosporomycetidae</taxon>
        <taxon>Pleosporales</taxon>
        <taxon>Massarineae</taxon>
        <taxon>Didymosphaeriaceae</taxon>
        <taxon>Paraphaeosphaeria</taxon>
    </lineage>
</organism>
<reference evidence="2" key="1">
    <citation type="journal article" date="2020" name="Mol. Plant Microbe Interact.">
        <title>Genome Sequence of the Biocontrol Agent Coniothyrium minitans strain Conio (IMI 134523).</title>
        <authorList>
            <person name="Patel D."/>
            <person name="Shittu T.A."/>
            <person name="Baroncelli R."/>
            <person name="Muthumeenakshi S."/>
            <person name="Osborne T.H."/>
            <person name="Janganan T.K."/>
            <person name="Sreenivasaprasad S."/>
        </authorList>
    </citation>
    <scope>NUCLEOTIDE SEQUENCE</scope>
    <source>
        <strain evidence="2">Conio</strain>
    </source>
</reference>
<dbReference type="Proteomes" id="UP000756921">
    <property type="component" value="Unassembled WGS sequence"/>
</dbReference>